<dbReference type="SUPFAM" id="SSF49503">
    <property type="entry name" value="Cupredoxins"/>
    <property type="match status" value="1"/>
</dbReference>
<dbReference type="Gene3D" id="2.60.40.420">
    <property type="entry name" value="Cupredoxins - blue copper proteins"/>
    <property type="match status" value="1"/>
</dbReference>
<dbReference type="PANTHER" id="PTHR34883">
    <property type="entry name" value="SERINE-RICH PROTEIN, PUTATIVE-RELATED-RELATED"/>
    <property type="match status" value="1"/>
</dbReference>
<accession>A0A9W9PRY6</accession>
<feature type="chain" id="PRO_5040718469" evidence="2">
    <location>
        <begin position="20"/>
        <end position="199"/>
    </location>
</feature>
<dbReference type="PANTHER" id="PTHR34883:SF15">
    <property type="entry name" value="EXTRACELLULAR SERINE-RICH PROTEIN"/>
    <property type="match status" value="1"/>
</dbReference>
<dbReference type="Proteomes" id="UP001147746">
    <property type="component" value="Unassembled WGS sequence"/>
</dbReference>
<proteinExistence type="predicted"/>
<evidence type="ECO:0000313" key="3">
    <source>
        <dbReference type="EMBL" id="KAJ5307916.1"/>
    </source>
</evidence>
<dbReference type="EMBL" id="JAPZBO010000008">
    <property type="protein sequence ID" value="KAJ5307916.1"/>
    <property type="molecule type" value="Genomic_DNA"/>
</dbReference>
<reference evidence="3" key="1">
    <citation type="submission" date="2022-12" db="EMBL/GenBank/DDBJ databases">
        <authorList>
            <person name="Petersen C."/>
        </authorList>
    </citation>
    <scope>NUCLEOTIDE SEQUENCE</scope>
    <source>
        <strain evidence="3">IBT 21472</strain>
    </source>
</reference>
<evidence type="ECO:0000313" key="4">
    <source>
        <dbReference type="Proteomes" id="UP001147746"/>
    </source>
</evidence>
<protein>
    <submittedName>
        <fullName evidence="3">Cupredoxin</fullName>
    </submittedName>
</protein>
<keyword evidence="4" id="KW-1185">Reference proteome</keyword>
<keyword evidence="2" id="KW-0732">Signal</keyword>
<name>A0A9W9PRY6_9EURO</name>
<dbReference type="InterPro" id="IPR052953">
    <property type="entry name" value="Ser-rich/MCO-related"/>
</dbReference>
<dbReference type="AlphaFoldDB" id="A0A9W9PRY6"/>
<evidence type="ECO:0000256" key="1">
    <source>
        <dbReference type="SAM" id="MobiDB-lite"/>
    </source>
</evidence>
<feature type="compositionally biased region" description="Low complexity" evidence="1">
    <location>
        <begin position="26"/>
        <end position="53"/>
    </location>
</feature>
<feature type="region of interest" description="Disordered" evidence="1">
    <location>
        <begin position="24"/>
        <end position="53"/>
    </location>
</feature>
<reference evidence="3" key="2">
    <citation type="journal article" date="2023" name="IMA Fungus">
        <title>Comparative genomic study of the Penicillium genus elucidates a diverse pangenome and 15 lateral gene transfer events.</title>
        <authorList>
            <person name="Petersen C."/>
            <person name="Sorensen T."/>
            <person name="Nielsen M.R."/>
            <person name="Sondergaard T.E."/>
            <person name="Sorensen J.L."/>
            <person name="Fitzpatrick D.A."/>
            <person name="Frisvad J.C."/>
            <person name="Nielsen K.L."/>
        </authorList>
    </citation>
    <scope>NUCLEOTIDE SEQUENCE</scope>
    <source>
        <strain evidence="3">IBT 21472</strain>
    </source>
</reference>
<dbReference type="InterPro" id="IPR008972">
    <property type="entry name" value="Cupredoxin"/>
</dbReference>
<organism evidence="3 4">
    <name type="scientific">Penicillium atrosanguineum</name>
    <dbReference type="NCBI Taxonomy" id="1132637"/>
    <lineage>
        <taxon>Eukaryota</taxon>
        <taxon>Fungi</taxon>
        <taxon>Dikarya</taxon>
        <taxon>Ascomycota</taxon>
        <taxon>Pezizomycotina</taxon>
        <taxon>Eurotiomycetes</taxon>
        <taxon>Eurotiomycetidae</taxon>
        <taxon>Eurotiales</taxon>
        <taxon>Aspergillaceae</taxon>
        <taxon>Penicillium</taxon>
    </lineage>
</organism>
<gene>
    <name evidence="3" type="ORF">N7476_008572</name>
</gene>
<feature type="signal peptide" evidence="2">
    <location>
        <begin position="1"/>
        <end position="19"/>
    </location>
</feature>
<sequence>MARIFQLVLSFFWLQVISAQYGGGQSTTTTAEPSSTSESSATSSQSSSGSVQSVDVGEDGFTFDPDSLTVSAGDKVEFHFYPGNHSVAQSSFAKPCQPLSDSSIFSGFVAPASGESKMVFTLTVNNTDPIWLYCAQIGHCQAGMVAVINPPSSGHDTLAAFKAAAAGEHQVVIPLPQAADLLAALAQGEVFEQFKPKHF</sequence>
<dbReference type="CDD" id="cd00920">
    <property type="entry name" value="Cupredoxin"/>
    <property type="match status" value="1"/>
</dbReference>
<evidence type="ECO:0000256" key="2">
    <source>
        <dbReference type="SAM" id="SignalP"/>
    </source>
</evidence>
<comment type="caution">
    <text evidence="3">The sequence shown here is derived from an EMBL/GenBank/DDBJ whole genome shotgun (WGS) entry which is preliminary data.</text>
</comment>